<evidence type="ECO:0000256" key="2">
    <source>
        <dbReference type="ARBA" id="ARBA00022692"/>
    </source>
</evidence>
<evidence type="ECO:0000313" key="12">
    <source>
        <dbReference type="Proteomes" id="UP000193380"/>
    </source>
</evidence>
<dbReference type="SUPFAM" id="SSF47473">
    <property type="entry name" value="EF-hand"/>
    <property type="match status" value="1"/>
</dbReference>
<organism evidence="11 12">
    <name type="scientific">Oncorhynchus mykiss</name>
    <name type="common">Rainbow trout</name>
    <name type="synonym">Salmo gairdneri</name>
    <dbReference type="NCBI Taxonomy" id="8022"/>
    <lineage>
        <taxon>Eukaryota</taxon>
        <taxon>Metazoa</taxon>
        <taxon>Chordata</taxon>
        <taxon>Craniata</taxon>
        <taxon>Vertebrata</taxon>
        <taxon>Euteleostomi</taxon>
        <taxon>Actinopterygii</taxon>
        <taxon>Neopterygii</taxon>
        <taxon>Teleostei</taxon>
        <taxon>Protacanthopterygii</taxon>
        <taxon>Salmoniformes</taxon>
        <taxon>Salmonidae</taxon>
        <taxon>Salmoninae</taxon>
        <taxon>Oncorhynchus</taxon>
    </lineage>
</organism>
<gene>
    <name evidence="11" type="ORF">GSONMT00019678001</name>
</gene>
<evidence type="ECO:0000259" key="10">
    <source>
        <dbReference type="PROSITE" id="PS50222"/>
    </source>
</evidence>
<evidence type="ECO:0000256" key="5">
    <source>
        <dbReference type="ARBA" id="ARBA00022989"/>
    </source>
</evidence>
<sequence>NSSQCWRSVGSHSVPLSPSGAFVPGVPVQPVVMRYPNRLDTVTWTWQGFSSRTLLLLTLSQLYTNVEIEFLPPVTPTEEEKKRPVLFARTVRNVMAQALGVPVTDHTYEDCRLMISAGELTLPMEAGLVEFTKISQKLDLKWDNVKKELEGFAAVACSCKGGRITIQEFASFLKLPISPALQELFALFDRDGDGTIDFREYVIGVTILCRPANTEEVLRTAFQLFDTDEDQRITHEEFSSMLRSALGVCDLNVSKLFKEIDTDSSEFITFSEFQAFALNHPEYAKLFTTYLELQRYQALQGVESEFSSTNHVSSEDNQEESISDKKDD</sequence>
<name>A0A060Z3A6_ONCMY</name>
<dbReference type="PaxDb" id="8022-A0A060Z3A6"/>
<accession>A0A060Z3A6</accession>
<keyword evidence="1" id="KW-0808">Transferase</keyword>
<dbReference type="EMBL" id="FR924541">
    <property type="protein sequence ID" value="CDQ96204.1"/>
    <property type="molecule type" value="Genomic_DNA"/>
</dbReference>
<protein>
    <recommendedName>
        <fullName evidence="10">EF-hand domain-containing protein</fullName>
    </recommendedName>
</protein>
<keyword evidence="7" id="KW-0472">Membrane</keyword>
<keyword evidence="8" id="KW-0012">Acyltransferase</keyword>
<dbReference type="PROSITE" id="PS00018">
    <property type="entry name" value="EF_HAND_1"/>
    <property type="match status" value="2"/>
</dbReference>
<keyword evidence="4" id="KW-0106">Calcium</keyword>
<dbReference type="GO" id="GO:0047184">
    <property type="term" value="F:1-acylglycerophosphocholine O-acyltransferase activity"/>
    <property type="evidence" value="ECO:0007669"/>
    <property type="project" value="TreeGrafter"/>
</dbReference>
<evidence type="ECO:0000313" key="11">
    <source>
        <dbReference type="EMBL" id="CDQ96204.1"/>
    </source>
</evidence>
<reference evidence="11" key="2">
    <citation type="submission" date="2014-03" db="EMBL/GenBank/DDBJ databases">
        <authorList>
            <person name="Genoscope - CEA"/>
        </authorList>
    </citation>
    <scope>NUCLEOTIDE SEQUENCE</scope>
</reference>
<dbReference type="InterPro" id="IPR018247">
    <property type="entry name" value="EF_Hand_1_Ca_BS"/>
</dbReference>
<evidence type="ECO:0000256" key="4">
    <source>
        <dbReference type="ARBA" id="ARBA00022837"/>
    </source>
</evidence>
<evidence type="ECO:0000256" key="6">
    <source>
        <dbReference type="ARBA" id="ARBA00023098"/>
    </source>
</evidence>
<feature type="non-terminal residue" evidence="11">
    <location>
        <position position="1"/>
    </location>
</feature>
<keyword evidence="6" id="KW-0443">Lipid metabolism</keyword>
<dbReference type="Proteomes" id="UP000193380">
    <property type="component" value="Unassembled WGS sequence"/>
</dbReference>
<feature type="region of interest" description="Disordered" evidence="9">
    <location>
        <begin position="306"/>
        <end position="328"/>
    </location>
</feature>
<evidence type="ECO:0000256" key="8">
    <source>
        <dbReference type="ARBA" id="ARBA00023315"/>
    </source>
</evidence>
<evidence type="ECO:0000256" key="7">
    <source>
        <dbReference type="ARBA" id="ARBA00023136"/>
    </source>
</evidence>
<evidence type="ECO:0000256" key="3">
    <source>
        <dbReference type="ARBA" id="ARBA00022723"/>
    </source>
</evidence>
<dbReference type="PANTHER" id="PTHR23063">
    <property type="entry name" value="PHOSPHOLIPID ACYLTRANSFERASE"/>
    <property type="match status" value="1"/>
</dbReference>
<dbReference type="Pfam" id="PF13499">
    <property type="entry name" value="EF-hand_7"/>
    <property type="match status" value="1"/>
</dbReference>
<dbReference type="Gene3D" id="1.10.238.10">
    <property type="entry name" value="EF-hand"/>
    <property type="match status" value="1"/>
</dbReference>
<dbReference type="GO" id="GO:0005509">
    <property type="term" value="F:calcium ion binding"/>
    <property type="evidence" value="ECO:0007669"/>
    <property type="project" value="InterPro"/>
</dbReference>
<feature type="domain" description="EF-hand" evidence="10">
    <location>
        <begin position="213"/>
        <end position="248"/>
    </location>
</feature>
<evidence type="ECO:0000256" key="9">
    <source>
        <dbReference type="SAM" id="MobiDB-lite"/>
    </source>
</evidence>
<dbReference type="GO" id="GO:0042171">
    <property type="term" value="F:lysophosphatidic acid acyltransferase activity"/>
    <property type="evidence" value="ECO:0007669"/>
    <property type="project" value="TreeGrafter"/>
</dbReference>
<dbReference type="STRING" id="8022.A0A060Z3A6"/>
<feature type="domain" description="EF-hand" evidence="10">
    <location>
        <begin position="176"/>
        <end position="211"/>
    </location>
</feature>
<proteinExistence type="predicted"/>
<dbReference type="AlphaFoldDB" id="A0A060Z3A6"/>
<dbReference type="InterPro" id="IPR002048">
    <property type="entry name" value="EF_hand_dom"/>
</dbReference>
<evidence type="ECO:0000256" key="1">
    <source>
        <dbReference type="ARBA" id="ARBA00022679"/>
    </source>
</evidence>
<dbReference type="PANTHER" id="PTHR23063:SF21">
    <property type="entry name" value="LYSOPHOSPHATIDYLCHOLINE ACYLTRANSFERASE 2"/>
    <property type="match status" value="1"/>
</dbReference>
<dbReference type="PROSITE" id="PS50222">
    <property type="entry name" value="EF_HAND_2"/>
    <property type="match status" value="3"/>
</dbReference>
<dbReference type="InterPro" id="IPR011992">
    <property type="entry name" value="EF-hand-dom_pair"/>
</dbReference>
<dbReference type="GO" id="GO:0005783">
    <property type="term" value="C:endoplasmic reticulum"/>
    <property type="evidence" value="ECO:0007669"/>
    <property type="project" value="TreeGrafter"/>
</dbReference>
<keyword evidence="2" id="KW-0812">Transmembrane</keyword>
<dbReference type="GO" id="GO:0006629">
    <property type="term" value="P:lipid metabolic process"/>
    <property type="evidence" value="ECO:0007669"/>
    <property type="project" value="UniProtKB-KW"/>
</dbReference>
<feature type="domain" description="EF-hand" evidence="10">
    <location>
        <begin position="255"/>
        <end position="283"/>
    </location>
</feature>
<dbReference type="SMART" id="SM00054">
    <property type="entry name" value="EFh"/>
    <property type="match status" value="3"/>
</dbReference>
<dbReference type="CDD" id="cd00051">
    <property type="entry name" value="EFh"/>
    <property type="match status" value="2"/>
</dbReference>
<keyword evidence="3" id="KW-0479">Metal-binding</keyword>
<keyword evidence="5" id="KW-1133">Transmembrane helix</keyword>
<reference evidence="11" key="1">
    <citation type="journal article" date="2014" name="Nat. Commun.">
        <title>The rainbow trout genome provides novel insights into evolution after whole-genome duplication in vertebrates.</title>
        <authorList>
            <person name="Berthelot C."/>
            <person name="Brunet F."/>
            <person name="Chalopin D."/>
            <person name="Juanchich A."/>
            <person name="Bernard M."/>
            <person name="Noel B."/>
            <person name="Bento P."/>
            <person name="Da Silva C."/>
            <person name="Labadie K."/>
            <person name="Alberti A."/>
            <person name="Aury J.M."/>
            <person name="Louis A."/>
            <person name="Dehais P."/>
            <person name="Bardou P."/>
            <person name="Montfort J."/>
            <person name="Klopp C."/>
            <person name="Cabau C."/>
            <person name="Gaspin C."/>
            <person name="Thorgaard G.H."/>
            <person name="Boussaha M."/>
            <person name="Quillet E."/>
            <person name="Guyomard R."/>
            <person name="Galiana D."/>
            <person name="Bobe J."/>
            <person name="Volff J.N."/>
            <person name="Genet C."/>
            <person name="Wincker P."/>
            <person name="Jaillon O."/>
            <person name="Roest Crollius H."/>
            <person name="Guiguen Y."/>
        </authorList>
    </citation>
    <scope>NUCLEOTIDE SEQUENCE [LARGE SCALE GENOMIC DNA]</scope>
</reference>
<dbReference type="Pfam" id="PF00036">
    <property type="entry name" value="EF-hand_1"/>
    <property type="match status" value="1"/>
</dbReference>